<dbReference type="GO" id="GO:0005743">
    <property type="term" value="C:mitochondrial inner membrane"/>
    <property type="evidence" value="ECO:0007669"/>
    <property type="project" value="UniProtKB-SubCell"/>
</dbReference>
<feature type="transmembrane region" description="Helical" evidence="12">
    <location>
        <begin position="130"/>
        <end position="154"/>
    </location>
</feature>
<comment type="subcellular location">
    <subcellularLocation>
        <location evidence="1">Mitochondrion inner membrane</location>
        <topology evidence="1">Single-pass membrane protein</topology>
    </subcellularLocation>
</comment>
<keyword evidence="8 12" id="KW-1133">Transmembrane helix</keyword>
<gene>
    <name evidence="13" type="ORF">EW145_g8436</name>
</gene>
<keyword evidence="10 12" id="KW-0472">Membrane</keyword>
<dbReference type="OrthoDB" id="44067at2759"/>
<evidence type="ECO:0000256" key="12">
    <source>
        <dbReference type="SAM" id="Phobius"/>
    </source>
</evidence>
<dbReference type="PANTHER" id="PTHR12980:SF0">
    <property type="entry name" value="CYTOCHROME B-C1 COMPLEX SUBUNIT 9"/>
    <property type="match status" value="1"/>
</dbReference>
<dbReference type="FunFam" id="1.20.5.260:FF:000001">
    <property type="entry name" value="Cytochrome b-c1 complex subunit 9"/>
    <property type="match status" value="1"/>
</dbReference>
<evidence type="ECO:0000313" key="14">
    <source>
        <dbReference type="Proteomes" id="UP000308199"/>
    </source>
</evidence>
<protein>
    <recommendedName>
        <fullName evidence="11">Complex III subunit 9</fullName>
    </recommendedName>
</protein>
<evidence type="ECO:0000256" key="6">
    <source>
        <dbReference type="ARBA" id="ARBA00022792"/>
    </source>
</evidence>
<keyword evidence="3" id="KW-0813">Transport</keyword>
<evidence type="ECO:0000256" key="8">
    <source>
        <dbReference type="ARBA" id="ARBA00022989"/>
    </source>
</evidence>
<keyword evidence="6" id="KW-0999">Mitochondrion inner membrane</keyword>
<evidence type="ECO:0000313" key="13">
    <source>
        <dbReference type="EMBL" id="THG93215.1"/>
    </source>
</evidence>
<dbReference type="PANTHER" id="PTHR12980">
    <property type="entry name" value="UBIQUINOL-CYTOCHROME C REDUCTASE COMPLEX, SUBUNIT X"/>
    <property type="match status" value="1"/>
</dbReference>
<evidence type="ECO:0000256" key="11">
    <source>
        <dbReference type="ARBA" id="ARBA00044247"/>
    </source>
</evidence>
<dbReference type="InterPro" id="IPR008027">
    <property type="entry name" value="QCR9"/>
</dbReference>
<evidence type="ECO:0000256" key="9">
    <source>
        <dbReference type="ARBA" id="ARBA00023128"/>
    </source>
</evidence>
<comment type="caution">
    <text evidence="13">The sequence shown here is derived from an EMBL/GenBank/DDBJ whole genome shotgun (WGS) entry which is preliminary data.</text>
</comment>
<dbReference type="GO" id="GO:0006122">
    <property type="term" value="P:mitochondrial electron transport, ubiquinol to cytochrome c"/>
    <property type="evidence" value="ECO:0007669"/>
    <property type="project" value="InterPro"/>
</dbReference>
<dbReference type="Proteomes" id="UP000308199">
    <property type="component" value="Unassembled WGS sequence"/>
</dbReference>
<sequence>MDMDMDLDLDLDLEERMSTRASLSAVSLKRETGGPGSRRRGACATVREVRLVDALEKEEDRPLFKRSIADSIASTRRVSKQKAIGFVRVKAGNSRVGSCNNNNNDNNDNNDNFLLVSNGVYNTFFKRNSVYVSTIFAGAFGFGIGFDLATTAFWDRWNQGKQWKDIRSKYVEQEESI</sequence>
<reference evidence="13 14" key="1">
    <citation type="submission" date="2019-02" db="EMBL/GenBank/DDBJ databases">
        <title>Genome sequencing of the rare red list fungi Phellinidium pouzarii.</title>
        <authorList>
            <person name="Buettner E."/>
            <person name="Kellner H."/>
        </authorList>
    </citation>
    <scope>NUCLEOTIDE SEQUENCE [LARGE SCALE GENOMIC DNA]</scope>
    <source>
        <strain evidence="13 14">DSM 108285</strain>
    </source>
</reference>
<dbReference type="EMBL" id="SGPK01001360">
    <property type="protein sequence ID" value="THG93215.1"/>
    <property type="molecule type" value="Genomic_DNA"/>
</dbReference>
<evidence type="ECO:0000256" key="1">
    <source>
        <dbReference type="ARBA" id="ARBA00004434"/>
    </source>
</evidence>
<keyword evidence="4" id="KW-0679">Respiratory chain</keyword>
<dbReference type="Gene3D" id="1.20.5.260">
    <property type="entry name" value="Cytochrome b-c1 complex subunit 9"/>
    <property type="match status" value="1"/>
</dbReference>
<dbReference type="Pfam" id="PF05365">
    <property type="entry name" value="UCR_UQCRX_QCR9"/>
    <property type="match status" value="1"/>
</dbReference>
<evidence type="ECO:0000256" key="5">
    <source>
        <dbReference type="ARBA" id="ARBA00022692"/>
    </source>
</evidence>
<keyword evidence="14" id="KW-1185">Reference proteome</keyword>
<proteinExistence type="inferred from homology"/>
<evidence type="ECO:0000256" key="7">
    <source>
        <dbReference type="ARBA" id="ARBA00022982"/>
    </source>
</evidence>
<accession>A0A4S4K630</accession>
<keyword evidence="9" id="KW-0496">Mitochondrion</keyword>
<comment type="similarity">
    <text evidence="2">Belongs to the UQCR10/QCR9 family.</text>
</comment>
<evidence type="ECO:0000256" key="4">
    <source>
        <dbReference type="ARBA" id="ARBA00022660"/>
    </source>
</evidence>
<evidence type="ECO:0000256" key="10">
    <source>
        <dbReference type="ARBA" id="ARBA00023136"/>
    </source>
</evidence>
<dbReference type="AlphaFoldDB" id="A0A4S4K630"/>
<evidence type="ECO:0000256" key="2">
    <source>
        <dbReference type="ARBA" id="ARBA00007856"/>
    </source>
</evidence>
<name>A0A4S4K630_9AGAM</name>
<dbReference type="SUPFAM" id="SSF81514">
    <property type="entry name" value="Subunit X (non-heme 7 kDa protein) of cytochrome bc1 complex (Ubiquinol-cytochrome c reductase)"/>
    <property type="match status" value="1"/>
</dbReference>
<keyword evidence="5 12" id="KW-0812">Transmembrane</keyword>
<keyword evidence="7" id="KW-0249">Electron transport</keyword>
<dbReference type="GO" id="GO:0045275">
    <property type="term" value="C:respiratory chain complex III"/>
    <property type="evidence" value="ECO:0007669"/>
    <property type="project" value="InterPro"/>
</dbReference>
<evidence type="ECO:0000256" key="3">
    <source>
        <dbReference type="ARBA" id="ARBA00022448"/>
    </source>
</evidence>
<organism evidence="13 14">
    <name type="scientific">Phellinidium pouzarii</name>
    <dbReference type="NCBI Taxonomy" id="167371"/>
    <lineage>
        <taxon>Eukaryota</taxon>
        <taxon>Fungi</taxon>
        <taxon>Dikarya</taxon>
        <taxon>Basidiomycota</taxon>
        <taxon>Agaricomycotina</taxon>
        <taxon>Agaricomycetes</taxon>
        <taxon>Hymenochaetales</taxon>
        <taxon>Hymenochaetaceae</taxon>
        <taxon>Phellinidium</taxon>
    </lineage>
</organism>
<dbReference type="InterPro" id="IPR036656">
    <property type="entry name" value="QCR9_sf"/>
</dbReference>